<name>A0A2C6MEI2_9FIRM</name>
<gene>
    <name evidence="1" type="ORF">P378_11970</name>
</gene>
<reference evidence="1 2" key="1">
    <citation type="submission" date="2013-09" db="EMBL/GenBank/DDBJ databases">
        <title>Biodegradation of hydrocarbons in the deep terrestrial subsurface : characterization of a microbial consortium composed of two Desulfotomaculum species originating from a deep geological formation.</title>
        <authorList>
            <person name="Aullo T."/>
            <person name="Berlendis S."/>
            <person name="Lascourreges J.-F."/>
            <person name="Dessort D."/>
            <person name="Saint-Laurent S."/>
            <person name="Schraauwers B."/>
            <person name="Mas J."/>
            <person name="Magot M."/>
            <person name="Ranchou-Peyruse A."/>
        </authorList>
    </citation>
    <scope>NUCLEOTIDE SEQUENCE [LARGE SCALE GENOMIC DNA]</scope>
    <source>
        <strain evidence="1 2">Bs107</strain>
    </source>
</reference>
<dbReference type="RefSeq" id="WP_099083244.1">
    <property type="nucleotide sequence ID" value="NZ_AWQQ01000056.1"/>
</dbReference>
<dbReference type="AlphaFoldDB" id="A0A2C6MEI2"/>
<dbReference type="EMBL" id="AWQQ01000056">
    <property type="protein sequence ID" value="PHJ38052.1"/>
    <property type="molecule type" value="Genomic_DNA"/>
</dbReference>
<organism evidence="1 2">
    <name type="scientific">Desulforamulus profundi</name>
    <dbReference type="NCBI Taxonomy" id="1383067"/>
    <lineage>
        <taxon>Bacteria</taxon>
        <taxon>Bacillati</taxon>
        <taxon>Bacillota</taxon>
        <taxon>Clostridia</taxon>
        <taxon>Eubacteriales</taxon>
        <taxon>Peptococcaceae</taxon>
        <taxon>Desulforamulus</taxon>
    </lineage>
</organism>
<keyword evidence="2" id="KW-1185">Reference proteome</keyword>
<sequence length="61" mass="7053">MKYDKTLKLGKTIIHIVNPPQMTPEEIEQVLKDYHAAGWAIIDELAESEDQLVNKEEFLEV</sequence>
<dbReference type="Proteomes" id="UP000222564">
    <property type="component" value="Unassembled WGS sequence"/>
</dbReference>
<comment type="caution">
    <text evidence="1">The sequence shown here is derived from an EMBL/GenBank/DDBJ whole genome shotgun (WGS) entry which is preliminary data.</text>
</comment>
<dbReference type="OrthoDB" id="2931934at2"/>
<evidence type="ECO:0000313" key="2">
    <source>
        <dbReference type="Proteomes" id="UP000222564"/>
    </source>
</evidence>
<proteinExistence type="predicted"/>
<accession>A0A2C6MEI2</accession>
<protein>
    <submittedName>
        <fullName evidence="1">Uncharacterized protein</fullName>
    </submittedName>
</protein>
<evidence type="ECO:0000313" key="1">
    <source>
        <dbReference type="EMBL" id="PHJ38052.1"/>
    </source>
</evidence>